<dbReference type="EMBL" id="JAQMTU010000087">
    <property type="protein sequence ID" value="MDB9487748.1"/>
    <property type="molecule type" value="Genomic_DNA"/>
</dbReference>
<accession>A0ABT5A7U9</accession>
<dbReference type="SUPFAM" id="SSF53335">
    <property type="entry name" value="S-adenosyl-L-methionine-dependent methyltransferases"/>
    <property type="match status" value="1"/>
</dbReference>
<keyword evidence="3" id="KW-0489">Methyltransferase</keyword>
<organism evidence="3 4">
    <name type="scientific">Dolichospermum circinale CS-537/01</name>
    <dbReference type="NCBI Taxonomy" id="3021739"/>
    <lineage>
        <taxon>Bacteria</taxon>
        <taxon>Bacillati</taxon>
        <taxon>Cyanobacteriota</taxon>
        <taxon>Cyanophyceae</taxon>
        <taxon>Nostocales</taxon>
        <taxon>Aphanizomenonaceae</taxon>
        <taxon>Dolichospermum</taxon>
        <taxon>Dolichospermum circinale</taxon>
    </lineage>
</organism>
<evidence type="ECO:0000256" key="1">
    <source>
        <dbReference type="ARBA" id="ARBA00022679"/>
    </source>
</evidence>
<dbReference type="Pfam" id="PF13649">
    <property type="entry name" value="Methyltransf_25"/>
    <property type="match status" value="1"/>
</dbReference>
<proteinExistence type="predicted"/>
<dbReference type="InterPro" id="IPR041698">
    <property type="entry name" value="Methyltransf_25"/>
</dbReference>
<evidence type="ECO:0000259" key="2">
    <source>
        <dbReference type="Pfam" id="PF13649"/>
    </source>
</evidence>
<evidence type="ECO:0000313" key="3">
    <source>
        <dbReference type="EMBL" id="MDB9487748.1"/>
    </source>
</evidence>
<gene>
    <name evidence="3" type="ORF">PN492_14525</name>
</gene>
<keyword evidence="4" id="KW-1185">Reference proteome</keyword>
<feature type="domain" description="Methyltransferase" evidence="2">
    <location>
        <begin position="47"/>
        <end position="138"/>
    </location>
</feature>
<dbReference type="InterPro" id="IPR029063">
    <property type="entry name" value="SAM-dependent_MTases_sf"/>
</dbReference>
<dbReference type="GO" id="GO:0032259">
    <property type="term" value="P:methylation"/>
    <property type="evidence" value="ECO:0007669"/>
    <property type="project" value="UniProtKB-KW"/>
</dbReference>
<dbReference type="RefSeq" id="WP_271805815.1">
    <property type="nucleotide sequence ID" value="NZ_JAQMTU010000087.1"/>
</dbReference>
<dbReference type="CDD" id="cd02440">
    <property type="entry name" value="AdoMet_MTases"/>
    <property type="match status" value="1"/>
</dbReference>
<dbReference type="GO" id="GO:0008168">
    <property type="term" value="F:methyltransferase activity"/>
    <property type="evidence" value="ECO:0007669"/>
    <property type="project" value="UniProtKB-KW"/>
</dbReference>
<keyword evidence="1" id="KW-0808">Transferase</keyword>
<name>A0ABT5A7U9_9CYAN</name>
<comment type="caution">
    <text evidence="3">The sequence shown here is derived from an EMBL/GenBank/DDBJ whole genome shotgun (WGS) entry which is preliminary data.</text>
</comment>
<dbReference type="Proteomes" id="UP001212123">
    <property type="component" value="Unassembled WGS sequence"/>
</dbReference>
<evidence type="ECO:0000313" key="4">
    <source>
        <dbReference type="Proteomes" id="UP001212123"/>
    </source>
</evidence>
<protein>
    <submittedName>
        <fullName evidence="3">Class I SAM-dependent methyltransferase</fullName>
    </submittedName>
</protein>
<dbReference type="Gene3D" id="3.40.50.150">
    <property type="entry name" value="Vaccinia Virus protein VP39"/>
    <property type="match status" value="1"/>
</dbReference>
<sequence length="261" mass="30050">MSKFQEVKIYYDQQIRGKLRGFVEGNPRIEGAWLTIKQWTPNNPERILEIGCGIGDISWRMSHCWPESEVVGLDISPKSIEIARKLFGSPRVSFVEGPLTEGILHGKFDLIVLLDVYEHIAIADRPILHEALRQLLSERGRLILAFPTPRKQANLKQYHPEEIQPVDEDINNVTILALAEQTETEVFLYQEVDIWHEGDYAHAVLGKRTDWLPAIRNYGFKQGIRGKIRDFVLGRERSIVTTRAKRLALLHQKLGPEYYSN</sequence>
<dbReference type="PANTHER" id="PTHR43861">
    <property type="entry name" value="TRANS-ACONITATE 2-METHYLTRANSFERASE-RELATED"/>
    <property type="match status" value="1"/>
</dbReference>
<reference evidence="3 4" key="1">
    <citation type="submission" date="2023-01" db="EMBL/GenBank/DDBJ databases">
        <title>Genomes from the Australian National Cyanobacteria Reference Collection.</title>
        <authorList>
            <person name="Willis A."/>
            <person name="Lee E.M.F."/>
        </authorList>
    </citation>
    <scope>NUCLEOTIDE SEQUENCE [LARGE SCALE GENOMIC DNA]</scope>
    <source>
        <strain evidence="3 4">CS-537/01</strain>
    </source>
</reference>